<dbReference type="InterPro" id="IPR002758">
    <property type="entry name" value="Cation_antiport_E"/>
</dbReference>
<accession>A0A1G8RI27</accession>
<feature type="transmembrane region" description="Helical" evidence="7">
    <location>
        <begin position="21"/>
        <end position="44"/>
    </location>
</feature>
<gene>
    <name evidence="8" type="ORF">SAMN04488540_105182</name>
</gene>
<keyword evidence="5 7" id="KW-1133">Transmembrane helix</keyword>
<evidence type="ECO:0000256" key="6">
    <source>
        <dbReference type="ARBA" id="ARBA00023136"/>
    </source>
</evidence>
<evidence type="ECO:0000313" key="9">
    <source>
        <dbReference type="Proteomes" id="UP000199527"/>
    </source>
</evidence>
<proteinExistence type="inferred from homology"/>
<dbReference type="Pfam" id="PF01899">
    <property type="entry name" value="MNHE"/>
    <property type="match status" value="1"/>
</dbReference>
<dbReference type="PANTHER" id="PTHR34584">
    <property type="entry name" value="NA(+)/H(+) ANTIPORTER SUBUNIT E1"/>
    <property type="match status" value="1"/>
</dbReference>
<evidence type="ECO:0000256" key="1">
    <source>
        <dbReference type="ARBA" id="ARBA00004651"/>
    </source>
</evidence>
<dbReference type="Proteomes" id="UP000199527">
    <property type="component" value="Unassembled WGS sequence"/>
</dbReference>
<evidence type="ECO:0000256" key="5">
    <source>
        <dbReference type="ARBA" id="ARBA00022989"/>
    </source>
</evidence>
<sequence>MSRRSGWSWLGKVADFDGRRIAGNAVVFVLLWWVLSSGSVHSWWVGLPVVCMATLVSVKLVPAFSFSVTGLMCFLLFFFWHSLRGAVDVAWRAFHPGMPIFPGVVDFPLRLPQGISRVCLVNTVSLLPGTLGIELGANSLKVHVLDMRKAARPELMRLEQMVARMFDVSIEREAGECREEV</sequence>
<feature type="transmembrane region" description="Helical" evidence="7">
    <location>
        <begin position="64"/>
        <end position="83"/>
    </location>
</feature>
<evidence type="ECO:0000256" key="3">
    <source>
        <dbReference type="ARBA" id="ARBA00022475"/>
    </source>
</evidence>
<evidence type="ECO:0000256" key="7">
    <source>
        <dbReference type="SAM" id="Phobius"/>
    </source>
</evidence>
<keyword evidence="4 7" id="KW-0812">Transmembrane</keyword>
<dbReference type="OrthoDB" id="7852837at2"/>
<keyword evidence="9" id="KW-1185">Reference proteome</keyword>
<dbReference type="EMBL" id="FNEM01000005">
    <property type="protein sequence ID" value="SDJ16601.1"/>
    <property type="molecule type" value="Genomic_DNA"/>
</dbReference>
<dbReference type="GO" id="GO:0008324">
    <property type="term" value="F:monoatomic cation transmembrane transporter activity"/>
    <property type="evidence" value="ECO:0007669"/>
    <property type="project" value="InterPro"/>
</dbReference>
<dbReference type="GO" id="GO:0005886">
    <property type="term" value="C:plasma membrane"/>
    <property type="evidence" value="ECO:0007669"/>
    <property type="project" value="UniProtKB-SubCell"/>
</dbReference>
<keyword evidence="3" id="KW-1003">Cell membrane</keyword>
<comment type="subcellular location">
    <subcellularLocation>
        <location evidence="1">Cell membrane</location>
        <topology evidence="1">Multi-pass membrane protein</topology>
    </subcellularLocation>
</comment>
<keyword evidence="6 7" id="KW-0472">Membrane</keyword>
<evidence type="ECO:0000256" key="4">
    <source>
        <dbReference type="ARBA" id="ARBA00022692"/>
    </source>
</evidence>
<dbReference type="RefSeq" id="WP_090364776.1">
    <property type="nucleotide sequence ID" value="NZ_FNEM01000005.1"/>
</dbReference>
<name>A0A1G8RI27_9GAMM</name>
<comment type="similarity">
    <text evidence="2">Belongs to the CPA3 antiporters (TC 2.A.63) subunit E family.</text>
</comment>
<dbReference type="AlphaFoldDB" id="A0A1G8RI27"/>
<evidence type="ECO:0000256" key="2">
    <source>
        <dbReference type="ARBA" id="ARBA00006228"/>
    </source>
</evidence>
<protein>
    <submittedName>
        <fullName evidence="8">Multicomponent Na+:H+ antiporter subunit E</fullName>
    </submittedName>
</protein>
<organism evidence="8 9">
    <name type="scientific">Ferrimonas sediminum</name>
    <dbReference type="NCBI Taxonomy" id="718193"/>
    <lineage>
        <taxon>Bacteria</taxon>
        <taxon>Pseudomonadati</taxon>
        <taxon>Pseudomonadota</taxon>
        <taxon>Gammaproteobacteria</taxon>
        <taxon>Alteromonadales</taxon>
        <taxon>Ferrimonadaceae</taxon>
        <taxon>Ferrimonas</taxon>
    </lineage>
</organism>
<reference evidence="9" key="1">
    <citation type="submission" date="2016-10" db="EMBL/GenBank/DDBJ databases">
        <authorList>
            <person name="Varghese N."/>
            <person name="Submissions S."/>
        </authorList>
    </citation>
    <scope>NUCLEOTIDE SEQUENCE [LARGE SCALE GENOMIC DNA]</scope>
    <source>
        <strain evidence="9">DSM 23317</strain>
    </source>
</reference>
<evidence type="ECO:0000313" key="8">
    <source>
        <dbReference type="EMBL" id="SDJ16601.1"/>
    </source>
</evidence>
<dbReference type="PANTHER" id="PTHR34584:SF1">
    <property type="entry name" value="NA(+)_H(+) ANTIPORTER SUBUNIT E1"/>
    <property type="match status" value="1"/>
</dbReference>